<evidence type="ECO:0000313" key="2">
    <source>
        <dbReference type="EMBL" id="VFU16898.1"/>
    </source>
</evidence>
<protein>
    <recommendedName>
        <fullName evidence="3">Glycosyltransferase RgtA/B/C/D-like domain-containing protein</fullName>
    </recommendedName>
</protein>
<keyword evidence="1" id="KW-1133">Transmembrane helix</keyword>
<evidence type="ECO:0000256" key="1">
    <source>
        <dbReference type="SAM" id="Phobius"/>
    </source>
</evidence>
<keyword evidence="1" id="KW-0472">Membrane</keyword>
<dbReference type="EMBL" id="CAADRM010000124">
    <property type="protein sequence ID" value="VFU16898.1"/>
    <property type="molecule type" value="Genomic_DNA"/>
</dbReference>
<accession>A0A485M2K6</accession>
<organism evidence="2">
    <name type="scientific">anaerobic digester metagenome</name>
    <dbReference type="NCBI Taxonomy" id="1263854"/>
    <lineage>
        <taxon>unclassified sequences</taxon>
        <taxon>metagenomes</taxon>
        <taxon>ecological metagenomes</taxon>
    </lineage>
</organism>
<reference evidence="2" key="1">
    <citation type="submission" date="2019-03" db="EMBL/GenBank/DDBJ databases">
        <authorList>
            <person name="Hao L."/>
        </authorList>
    </citation>
    <scope>NUCLEOTIDE SEQUENCE</scope>
</reference>
<proteinExistence type="predicted"/>
<dbReference type="AlphaFoldDB" id="A0A485M2K6"/>
<feature type="transmembrane region" description="Helical" evidence="1">
    <location>
        <begin position="84"/>
        <end position="106"/>
    </location>
</feature>
<gene>
    <name evidence="2" type="ORF">SCFA_590007</name>
</gene>
<feature type="transmembrane region" description="Helical" evidence="1">
    <location>
        <begin position="113"/>
        <end position="129"/>
    </location>
</feature>
<sequence length="180" mass="20717">MPSDPYKISNAQFEYGKNYIMQNWRTYSFLHLRGMINFYLSPESRRICTLLGIEKYGFPDGFLTTSSFKDKVVSYFRYKPVPEIAIGMYIFALSGFVYFFTIIGFIKLAQQREWFIIALFLLTMLYFTFLPGPLGEGRQRVPIVPVYTAIASYGLLKAFGDRGIRFALNPSARQTSAGRP</sequence>
<name>A0A485M2K6_9ZZZZ</name>
<evidence type="ECO:0008006" key="3">
    <source>
        <dbReference type="Google" id="ProtNLM"/>
    </source>
</evidence>
<keyword evidence="1" id="KW-0812">Transmembrane</keyword>